<comment type="cofactor">
    <cofactor evidence="1">
        <name>Mg(2+)</name>
        <dbReference type="ChEBI" id="CHEBI:18420"/>
    </cofactor>
</comment>
<dbReference type="InterPro" id="IPR000700">
    <property type="entry name" value="PAS-assoc_C"/>
</dbReference>
<gene>
    <name evidence="5" type="ORF">CKO42_10025</name>
</gene>
<dbReference type="Proteomes" id="UP001138768">
    <property type="component" value="Unassembled WGS sequence"/>
</dbReference>
<reference evidence="5 6" key="1">
    <citation type="journal article" date="2020" name="Microorganisms">
        <title>Osmotic Adaptation and Compatible Solute Biosynthesis of Phototrophic Bacteria as Revealed from Genome Analyses.</title>
        <authorList>
            <person name="Imhoff J.F."/>
            <person name="Rahn T."/>
            <person name="Kunzel S."/>
            <person name="Keller A."/>
            <person name="Neulinger S.C."/>
        </authorList>
    </citation>
    <scope>NUCLEOTIDE SEQUENCE [LARGE SCALE GENOMIC DNA]</scope>
    <source>
        <strain evidence="5 6">DSM 25653</strain>
    </source>
</reference>
<dbReference type="Pfam" id="PF00990">
    <property type="entry name" value="GGDEF"/>
    <property type="match status" value="1"/>
</dbReference>
<dbReference type="InterPro" id="IPR052155">
    <property type="entry name" value="Biofilm_reg_signaling"/>
</dbReference>
<organism evidence="5 6">
    <name type="scientific">Lamprobacter modestohalophilus</name>
    <dbReference type="NCBI Taxonomy" id="1064514"/>
    <lineage>
        <taxon>Bacteria</taxon>
        <taxon>Pseudomonadati</taxon>
        <taxon>Pseudomonadota</taxon>
        <taxon>Gammaproteobacteria</taxon>
        <taxon>Chromatiales</taxon>
        <taxon>Chromatiaceae</taxon>
        <taxon>Lamprobacter</taxon>
    </lineage>
</organism>
<dbReference type="InterPro" id="IPR035965">
    <property type="entry name" value="PAS-like_dom_sf"/>
</dbReference>
<proteinExistence type="predicted"/>
<dbReference type="SUPFAM" id="SSF55785">
    <property type="entry name" value="PYP-like sensor domain (PAS domain)"/>
    <property type="match status" value="3"/>
</dbReference>
<dbReference type="InterPro" id="IPR043128">
    <property type="entry name" value="Rev_trsase/Diguanyl_cyclase"/>
</dbReference>
<dbReference type="InterPro" id="IPR001610">
    <property type="entry name" value="PAC"/>
</dbReference>
<evidence type="ECO:0000259" key="3">
    <source>
        <dbReference type="PROSITE" id="PS50113"/>
    </source>
</evidence>
<accession>A0A9X1B467</accession>
<dbReference type="Pfam" id="PF08448">
    <property type="entry name" value="PAS_4"/>
    <property type="match status" value="1"/>
</dbReference>
<dbReference type="GO" id="GO:0003824">
    <property type="term" value="F:catalytic activity"/>
    <property type="evidence" value="ECO:0007669"/>
    <property type="project" value="UniProtKB-ARBA"/>
</dbReference>
<dbReference type="Gene3D" id="3.30.450.20">
    <property type="entry name" value="PAS domain"/>
    <property type="match status" value="3"/>
</dbReference>
<dbReference type="CDD" id="cd01949">
    <property type="entry name" value="GGDEF"/>
    <property type="match status" value="1"/>
</dbReference>
<dbReference type="EMBL" id="NRRY01000013">
    <property type="protein sequence ID" value="MBK1618764.1"/>
    <property type="molecule type" value="Genomic_DNA"/>
</dbReference>
<dbReference type="InterPro" id="IPR013655">
    <property type="entry name" value="PAS_fold_3"/>
</dbReference>
<dbReference type="Gene3D" id="3.30.70.270">
    <property type="match status" value="1"/>
</dbReference>
<keyword evidence="6" id="KW-1185">Reference proteome</keyword>
<protein>
    <recommendedName>
        <fullName evidence="7">Diguanylate cyclase</fullName>
    </recommendedName>
</protein>
<evidence type="ECO:0000259" key="4">
    <source>
        <dbReference type="PROSITE" id="PS50887"/>
    </source>
</evidence>
<dbReference type="InterPro" id="IPR029787">
    <property type="entry name" value="Nucleotide_cyclase"/>
</dbReference>
<sequence length="589" mass="67551">MDEHGPLGQQQTSSLEQFQQILDAAERIAHLGHWCLDLETQQIEWSPQIFSIFRREPGLGEPTFSEHEHYLYPEDWSRLQHAVTDCATYGKSYELTLHIHRDDGTDGHAQVYGTALTKPDGSISKLVGFVQDVTQKLTLEAALCKREADYRLLVERQNDLIVKVDAEGHFLFVSPGYCRTFGKRQEELIGQRFLPLVHPDDRASTEAAMAALYQPPYRCYLEQRAMTSQGWRWFGWSDSAVLDGKGQVIGIIGSGRDIHVRKLAELELLRTQRMLELALESGNIATYTIDFTTGDVCVDERYMAQLGYESRELAVTYDWWKTQVHPQDLAAFGEQSQQVLHGELDDFQAEYRFRHHDGHWIWLQDHARVYDRDPQGMALAASGLRIDVTQRKEAELKLAYHAEHDPLTDLLNRRGMWRAIKRIHAQSLRARRPYCVAIFDLDWFKTINDQYGHLVGDGLLREVARLFRDNTRESDWIARWGGEEFLVLMPDTDLEPAVGFVERLRHRIEVTDFCIEQQSVRITTSAGIARCHFDAESHDKHSQDKPAQDKNTQDEIVNRADRALYAAKHAGRNRVCTDSGGLCTDSDGD</sequence>
<dbReference type="CDD" id="cd00130">
    <property type="entry name" value="PAS"/>
    <property type="match status" value="3"/>
</dbReference>
<feature type="domain" description="PAC" evidence="3">
    <location>
        <begin position="93"/>
        <end position="145"/>
    </location>
</feature>
<feature type="domain" description="PAS" evidence="2">
    <location>
        <begin position="146"/>
        <end position="216"/>
    </location>
</feature>
<dbReference type="InterPro" id="IPR000160">
    <property type="entry name" value="GGDEF_dom"/>
</dbReference>
<dbReference type="SMART" id="SM00267">
    <property type="entry name" value="GGDEF"/>
    <property type="match status" value="1"/>
</dbReference>
<dbReference type="NCBIfam" id="TIGR00254">
    <property type="entry name" value="GGDEF"/>
    <property type="match status" value="1"/>
</dbReference>
<name>A0A9X1B467_9GAMM</name>
<dbReference type="AlphaFoldDB" id="A0A9X1B467"/>
<evidence type="ECO:0000259" key="2">
    <source>
        <dbReference type="PROSITE" id="PS50112"/>
    </source>
</evidence>
<dbReference type="PROSITE" id="PS50887">
    <property type="entry name" value="GGDEF"/>
    <property type="match status" value="1"/>
</dbReference>
<dbReference type="NCBIfam" id="TIGR00229">
    <property type="entry name" value="sensory_box"/>
    <property type="match status" value="2"/>
</dbReference>
<evidence type="ECO:0000313" key="6">
    <source>
        <dbReference type="Proteomes" id="UP001138768"/>
    </source>
</evidence>
<dbReference type="InterPro" id="IPR000014">
    <property type="entry name" value="PAS"/>
</dbReference>
<feature type="domain" description="PAC" evidence="3">
    <location>
        <begin position="347"/>
        <end position="400"/>
    </location>
</feature>
<dbReference type="InterPro" id="IPR013656">
    <property type="entry name" value="PAS_4"/>
</dbReference>
<feature type="domain" description="GGDEF" evidence="4">
    <location>
        <begin position="432"/>
        <end position="580"/>
    </location>
</feature>
<evidence type="ECO:0000313" key="5">
    <source>
        <dbReference type="EMBL" id="MBK1618764.1"/>
    </source>
</evidence>
<dbReference type="SMART" id="SM00091">
    <property type="entry name" value="PAS"/>
    <property type="match status" value="3"/>
</dbReference>
<dbReference type="Pfam" id="PF08447">
    <property type="entry name" value="PAS_3"/>
    <property type="match status" value="2"/>
</dbReference>
<evidence type="ECO:0008006" key="7">
    <source>
        <dbReference type="Google" id="ProtNLM"/>
    </source>
</evidence>
<dbReference type="PROSITE" id="PS50112">
    <property type="entry name" value="PAS"/>
    <property type="match status" value="1"/>
</dbReference>
<evidence type="ECO:0000256" key="1">
    <source>
        <dbReference type="ARBA" id="ARBA00001946"/>
    </source>
</evidence>
<dbReference type="PANTHER" id="PTHR44757">
    <property type="entry name" value="DIGUANYLATE CYCLASE DGCP"/>
    <property type="match status" value="1"/>
</dbReference>
<dbReference type="PROSITE" id="PS50113">
    <property type="entry name" value="PAC"/>
    <property type="match status" value="2"/>
</dbReference>
<dbReference type="FunFam" id="3.30.70.270:FF:000001">
    <property type="entry name" value="Diguanylate cyclase domain protein"/>
    <property type="match status" value="1"/>
</dbReference>
<dbReference type="RefSeq" id="WP_200243070.1">
    <property type="nucleotide sequence ID" value="NZ_NRRY01000013.1"/>
</dbReference>
<dbReference type="PANTHER" id="PTHR44757:SF2">
    <property type="entry name" value="BIOFILM ARCHITECTURE MAINTENANCE PROTEIN MBAA"/>
    <property type="match status" value="1"/>
</dbReference>
<dbReference type="SMART" id="SM00086">
    <property type="entry name" value="PAC"/>
    <property type="match status" value="3"/>
</dbReference>
<dbReference type="SUPFAM" id="SSF55073">
    <property type="entry name" value="Nucleotide cyclase"/>
    <property type="match status" value="1"/>
</dbReference>
<comment type="caution">
    <text evidence="5">The sequence shown here is derived from an EMBL/GenBank/DDBJ whole genome shotgun (WGS) entry which is preliminary data.</text>
</comment>